<name>A0A8T0G626_CERPU</name>
<gene>
    <name evidence="1" type="ORF">KC19_12G096600</name>
</gene>
<organism evidence="1 2">
    <name type="scientific">Ceratodon purpureus</name>
    <name type="common">Fire moss</name>
    <name type="synonym">Dicranum purpureum</name>
    <dbReference type="NCBI Taxonomy" id="3225"/>
    <lineage>
        <taxon>Eukaryota</taxon>
        <taxon>Viridiplantae</taxon>
        <taxon>Streptophyta</taxon>
        <taxon>Embryophyta</taxon>
        <taxon>Bryophyta</taxon>
        <taxon>Bryophytina</taxon>
        <taxon>Bryopsida</taxon>
        <taxon>Dicranidae</taxon>
        <taxon>Pseudoditrichales</taxon>
        <taxon>Ditrichaceae</taxon>
        <taxon>Ceratodon</taxon>
    </lineage>
</organism>
<dbReference type="Proteomes" id="UP000822688">
    <property type="component" value="Chromosome 12"/>
</dbReference>
<dbReference type="AlphaFoldDB" id="A0A8T0G626"/>
<keyword evidence="2" id="KW-1185">Reference proteome</keyword>
<protein>
    <submittedName>
        <fullName evidence="1">Uncharacterized protein</fullName>
    </submittedName>
</protein>
<evidence type="ECO:0000313" key="1">
    <source>
        <dbReference type="EMBL" id="KAG0554510.1"/>
    </source>
</evidence>
<accession>A0A8T0G626</accession>
<sequence length="129" mass="14705">MSTVDPIPGLHQKPNPRTILVQSSKTPTLHPSFVFTSTPEAPILHEESRDMWELQPRRPLRDRILDQNSSRWGNTYMATVMPSLTPGKSPKAATRKEFSGIQTHHNDNFLHLSLHPTQQLHHAKVLSFK</sequence>
<dbReference type="EMBL" id="CM026433">
    <property type="protein sequence ID" value="KAG0554510.1"/>
    <property type="molecule type" value="Genomic_DNA"/>
</dbReference>
<evidence type="ECO:0000313" key="2">
    <source>
        <dbReference type="Proteomes" id="UP000822688"/>
    </source>
</evidence>
<proteinExistence type="predicted"/>
<comment type="caution">
    <text evidence="1">The sequence shown here is derived from an EMBL/GenBank/DDBJ whole genome shotgun (WGS) entry which is preliminary data.</text>
</comment>
<reference evidence="1" key="1">
    <citation type="submission" date="2020-06" db="EMBL/GenBank/DDBJ databases">
        <title>WGS assembly of Ceratodon purpureus strain R40.</title>
        <authorList>
            <person name="Carey S.B."/>
            <person name="Jenkins J."/>
            <person name="Shu S."/>
            <person name="Lovell J.T."/>
            <person name="Sreedasyam A."/>
            <person name="Maumus F."/>
            <person name="Tiley G.P."/>
            <person name="Fernandez-Pozo N."/>
            <person name="Barry K."/>
            <person name="Chen C."/>
            <person name="Wang M."/>
            <person name="Lipzen A."/>
            <person name="Daum C."/>
            <person name="Saski C.A."/>
            <person name="Payton A.C."/>
            <person name="Mcbreen J.C."/>
            <person name="Conrad R.E."/>
            <person name="Kollar L.M."/>
            <person name="Olsson S."/>
            <person name="Huttunen S."/>
            <person name="Landis J.B."/>
            <person name="Wickett N.J."/>
            <person name="Johnson M.G."/>
            <person name="Rensing S.A."/>
            <person name="Grimwood J."/>
            <person name="Schmutz J."/>
            <person name="Mcdaniel S.F."/>
        </authorList>
    </citation>
    <scope>NUCLEOTIDE SEQUENCE</scope>
    <source>
        <strain evidence="1">R40</strain>
    </source>
</reference>